<keyword evidence="3" id="KW-1185">Reference proteome</keyword>
<dbReference type="PANTHER" id="PTHR33710:SF71">
    <property type="entry name" value="ENDONUCLEASE_EXONUCLEASE_PHOSPHATASE DOMAIN-CONTAINING PROTEIN"/>
    <property type="match status" value="1"/>
</dbReference>
<dbReference type="Gene3D" id="3.60.10.10">
    <property type="entry name" value="Endonuclease/exonuclease/phosphatase"/>
    <property type="match status" value="1"/>
</dbReference>
<accession>A0A9Q0GA75</accession>
<evidence type="ECO:0000313" key="2">
    <source>
        <dbReference type="EMBL" id="KAJ4845951.1"/>
    </source>
</evidence>
<dbReference type="InterPro" id="IPR005135">
    <property type="entry name" value="Endo/exonuclease/phosphatase"/>
</dbReference>
<dbReference type="GO" id="GO:0003824">
    <property type="term" value="F:catalytic activity"/>
    <property type="evidence" value="ECO:0007669"/>
    <property type="project" value="InterPro"/>
</dbReference>
<evidence type="ECO:0000313" key="3">
    <source>
        <dbReference type="Proteomes" id="UP001141552"/>
    </source>
</evidence>
<reference evidence="2" key="2">
    <citation type="journal article" date="2023" name="Plants (Basel)">
        <title>Annotation of the Turnera subulata (Passifloraceae) Draft Genome Reveals the S-Locus Evolved after the Divergence of Turneroideae from Passifloroideae in a Stepwise Manner.</title>
        <authorList>
            <person name="Henning P.M."/>
            <person name="Roalson E.H."/>
            <person name="Mir W."/>
            <person name="McCubbin A.G."/>
            <person name="Shore J.S."/>
        </authorList>
    </citation>
    <scope>NUCLEOTIDE SEQUENCE</scope>
    <source>
        <strain evidence="2">F60SS</strain>
    </source>
</reference>
<dbReference type="SUPFAM" id="SSF56219">
    <property type="entry name" value="DNase I-like"/>
    <property type="match status" value="1"/>
</dbReference>
<name>A0A9Q0GA75_9ROSI</name>
<dbReference type="PANTHER" id="PTHR33710">
    <property type="entry name" value="BNAC02G09200D PROTEIN"/>
    <property type="match status" value="1"/>
</dbReference>
<sequence length="160" mass="17924">MLSAFYRTHKPELVVIVSPRVSGIRADQIISRLPFSSSHRVEARGFAGALADQIREPWLLAGDFNAVLDGSDRKDRFGRPDISSKAFQECVHSASLVDLGFVGGRFTWKGGGYHARLDRFFCNDGWRVLFPEASVFHMPFTCSDHRPILLKQGSQPPPHE</sequence>
<dbReference type="EMBL" id="JAKUCV010001529">
    <property type="protein sequence ID" value="KAJ4845951.1"/>
    <property type="molecule type" value="Genomic_DNA"/>
</dbReference>
<feature type="domain" description="Endonuclease/exonuclease/phosphatase" evidence="1">
    <location>
        <begin position="39"/>
        <end position="145"/>
    </location>
</feature>
<reference evidence="2" key="1">
    <citation type="submission" date="2022-02" db="EMBL/GenBank/DDBJ databases">
        <authorList>
            <person name="Henning P.M."/>
            <person name="McCubbin A.G."/>
            <person name="Shore J.S."/>
        </authorList>
    </citation>
    <scope>NUCLEOTIDE SEQUENCE</scope>
    <source>
        <strain evidence="2">F60SS</strain>
        <tissue evidence="2">Leaves</tissue>
    </source>
</reference>
<evidence type="ECO:0000259" key="1">
    <source>
        <dbReference type="Pfam" id="PF03372"/>
    </source>
</evidence>
<dbReference type="OrthoDB" id="1750980at2759"/>
<dbReference type="Pfam" id="PF03372">
    <property type="entry name" value="Exo_endo_phos"/>
    <property type="match status" value="1"/>
</dbReference>
<comment type="caution">
    <text evidence="2">The sequence shown here is derived from an EMBL/GenBank/DDBJ whole genome shotgun (WGS) entry which is preliminary data.</text>
</comment>
<proteinExistence type="predicted"/>
<gene>
    <name evidence="2" type="ORF">Tsubulata_047641</name>
</gene>
<organism evidence="2 3">
    <name type="scientific">Turnera subulata</name>
    <dbReference type="NCBI Taxonomy" id="218843"/>
    <lineage>
        <taxon>Eukaryota</taxon>
        <taxon>Viridiplantae</taxon>
        <taxon>Streptophyta</taxon>
        <taxon>Embryophyta</taxon>
        <taxon>Tracheophyta</taxon>
        <taxon>Spermatophyta</taxon>
        <taxon>Magnoliopsida</taxon>
        <taxon>eudicotyledons</taxon>
        <taxon>Gunneridae</taxon>
        <taxon>Pentapetalae</taxon>
        <taxon>rosids</taxon>
        <taxon>fabids</taxon>
        <taxon>Malpighiales</taxon>
        <taxon>Passifloraceae</taxon>
        <taxon>Turnera</taxon>
    </lineage>
</organism>
<dbReference type="AlphaFoldDB" id="A0A9Q0GA75"/>
<protein>
    <recommendedName>
        <fullName evidence="1">Endonuclease/exonuclease/phosphatase domain-containing protein</fullName>
    </recommendedName>
</protein>
<dbReference type="Proteomes" id="UP001141552">
    <property type="component" value="Unassembled WGS sequence"/>
</dbReference>
<dbReference type="InterPro" id="IPR036691">
    <property type="entry name" value="Endo/exonu/phosph_ase_sf"/>
</dbReference>